<dbReference type="AlphaFoldDB" id="K3Z776"/>
<keyword evidence="3" id="KW-1185">Reference proteome</keyword>
<name>K3Z776_SETIT</name>
<dbReference type="EnsemblPlants" id="KQL12661">
    <property type="protein sequence ID" value="KQL12661"/>
    <property type="gene ID" value="SETIT_022396mg"/>
</dbReference>
<feature type="region of interest" description="Disordered" evidence="1">
    <location>
        <begin position="202"/>
        <end position="225"/>
    </location>
</feature>
<dbReference type="InParanoid" id="K3Z776"/>
<accession>K3Z776</accession>
<evidence type="ECO:0000313" key="3">
    <source>
        <dbReference type="Proteomes" id="UP000004995"/>
    </source>
</evidence>
<dbReference type="HOGENOM" id="CLU_744746_0_0_1"/>
<organism evidence="2 3">
    <name type="scientific">Setaria italica</name>
    <name type="common">Foxtail millet</name>
    <name type="synonym">Panicum italicum</name>
    <dbReference type="NCBI Taxonomy" id="4555"/>
    <lineage>
        <taxon>Eukaryota</taxon>
        <taxon>Viridiplantae</taxon>
        <taxon>Streptophyta</taxon>
        <taxon>Embryophyta</taxon>
        <taxon>Tracheophyta</taxon>
        <taxon>Spermatophyta</taxon>
        <taxon>Magnoliopsida</taxon>
        <taxon>Liliopsida</taxon>
        <taxon>Poales</taxon>
        <taxon>Poaceae</taxon>
        <taxon>PACMAD clade</taxon>
        <taxon>Panicoideae</taxon>
        <taxon>Panicodae</taxon>
        <taxon>Paniceae</taxon>
        <taxon>Cenchrinae</taxon>
        <taxon>Setaria</taxon>
    </lineage>
</organism>
<dbReference type="eggNOG" id="ENOG502R5EB">
    <property type="taxonomic scope" value="Eukaryota"/>
</dbReference>
<evidence type="ECO:0000256" key="1">
    <source>
        <dbReference type="SAM" id="MobiDB-lite"/>
    </source>
</evidence>
<proteinExistence type="predicted"/>
<feature type="region of interest" description="Disordered" evidence="1">
    <location>
        <begin position="321"/>
        <end position="362"/>
    </location>
</feature>
<sequence length="372" mass="37868">MLIETRSSSSRGSQALVVVVGGGSGLLDAGVAPEAVAADLASLAHAQLAHLLHGLGELAEEPALVFGEAVDEPPGAAVEQEPLVGGEHPLPLHEVLEVHVVEGVRRPHVQVLLPVVVVAAEAGQPVGELVVGAAPVDAVAEGAAARLADGVGAGERDEVGGVTLVVAAEALVAEAGDEGVDVGVRAREGLDGPARSGLQAVAASHGHGDPGAAGLAHGVGGGERQDVGARHGGPALVVHGAADALDEVQRLLLQALVLDLVLLAVPPVQQDGRVATLREAVVEEDAEEAGGDLRAAVGIGARGPHGGAHHAVQVGARQRMEVNRQDRSTSVVGHRLQRQRQRRRCGDEHGQEDDAATPPSRRHRCCWMVPSK</sequence>
<protein>
    <submittedName>
        <fullName evidence="2">Uncharacterized protein</fullName>
    </submittedName>
</protein>
<dbReference type="Gramene" id="KQL12661">
    <property type="protein sequence ID" value="KQL12661"/>
    <property type="gene ID" value="SETIT_022396mg"/>
</dbReference>
<dbReference type="OMA" id="VQPPHEL"/>
<dbReference type="Proteomes" id="UP000004995">
    <property type="component" value="Unassembled WGS sequence"/>
</dbReference>
<dbReference type="FunCoup" id="K3Z776">
    <property type="interactions" value="235"/>
</dbReference>
<gene>
    <name evidence="2" type="primary">LOC101764017</name>
</gene>
<reference evidence="2" key="2">
    <citation type="submission" date="2018-08" db="UniProtKB">
        <authorList>
            <consortium name="EnsemblPlants"/>
        </authorList>
    </citation>
    <scope>IDENTIFICATION</scope>
    <source>
        <strain evidence="2">Yugu1</strain>
    </source>
</reference>
<dbReference type="EMBL" id="AGNK02001387">
    <property type="status" value="NOT_ANNOTATED_CDS"/>
    <property type="molecule type" value="Genomic_DNA"/>
</dbReference>
<evidence type="ECO:0000313" key="2">
    <source>
        <dbReference type="EnsemblPlants" id="KQL12661"/>
    </source>
</evidence>
<reference evidence="3" key="1">
    <citation type="journal article" date="2012" name="Nat. Biotechnol.">
        <title>Reference genome sequence of the model plant Setaria.</title>
        <authorList>
            <person name="Bennetzen J.L."/>
            <person name="Schmutz J."/>
            <person name="Wang H."/>
            <person name="Percifield R."/>
            <person name="Hawkins J."/>
            <person name="Pontaroli A.C."/>
            <person name="Estep M."/>
            <person name="Feng L."/>
            <person name="Vaughn J.N."/>
            <person name="Grimwood J."/>
            <person name="Jenkins J."/>
            <person name="Barry K."/>
            <person name="Lindquist E."/>
            <person name="Hellsten U."/>
            <person name="Deshpande S."/>
            <person name="Wang X."/>
            <person name="Wu X."/>
            <person name="Mitros T."/>
            <person name="Triplett J."/>
            <person name="Yang X."/>
            <person name="Ye C.Y."/>
            <person name="Mauro-Herrera M."/>
            <person name="Wang L."/>
            <person name="Li P."/>
            <person name="Sharma M."/>
            <person name="Sharma R."/>
            <person name="Ronald P.C."/>
            <person name="Panaud O."/>
            <person name="Kellogg E.A."/>
            <person name="Brutnell T.P."/>
            <person name="Doust A.N."/>
            <person name="Tuskan G.A."/>
            <person name="Rokhsar D."/>
            <person name="Devos K.M."/>
        </authorList>
    </citation>
    <scope>NUCLEOTIDE SEQUENCE [LARGE SCALE GENOMIC DNA]</scope>
    <source>
        <strain evidence="3">cv. Yugu1</strain>
    </source>
</reference>